<reference evidence="2 3" key="1">
    <citation type="submission" date="2018-03" db="EMBL/GenBank/DDBJ databases">
        <title>Genomic Encyclopedia of Type Strains, Phase III (KMG-III): the genomes of soil and plant-associated and newly described type strains.</title>
        <authorList>
            <person name="Whitman W."/>
        </authorList>
    </citation>
    <scope>NUCLEOTIDE SEQUENCE [LARGE SCALE GENOMIC DNA]</scope>
    <source>
        <strain evidence="2 3">CGMCC 4.7097</strain>
    </source>
</reference>
<dbReference type="AlphaFoldDB" id="A0A2P8I2T1"/>
<dbReference type="EMBL" id="PYAX01000011">
    <property type="protein sequence ID" value="PSL52764.1"/>
    <property type="molecule type" value="Genomic_DNA"/>
</dbReference>
<sequence length="360" mass="38517">MRAKLLRAGLRGLSTSQVRQVRAVRYGAADPDVARVYRELERDFGVLAPPIALHASSPDVLAASWLVLRETLLVPGAVPRERKEAVATAVSESNNCPFCVSMHSSMLIDLVGYRDGSIPEPAARAAAEWATANATPDGAAGHLVPFGVGEAPEMVGTAVLLQYLNRMVNIFLGELPLPPGAPAAAMPVVRRVLVWLIKSAERQGPRPGASLDLLPDAPLPEDLKWAEGNDAIAGAYARGAAAIEAAGRRSVADEVRALVLEHLARWDGRPVGVSRAWVEDAIAVLPADQRHAGRLALLTALASYQIDQPVLDRFRAGQPDDRSLVDLTSWSSLAAARRVGSWMRFRAEDALPPAARSTQD</sequence>
<dbReference type="InterPro" id="IPR003779">
    <property type="entry name" value="CMD-like"/>
</dbReference>
<feature type="domain" description="Carboxymuconolactone decarboxylase-like" evidence="1">
    <location>
        <begin position="63"/>
        <end position="107"/>
    </location>
</feature>
<keyword evidence="3" id="KW-1185">Reference proteome</keyword>
<protein>
    <submittedName>
        <fullName evidence="2">AhpD family alkylhydroperoxidase</fullName>
    </submittedName>
</protein>
<comment type="caution">
    <text evidence="2">The sequence shown here is derived from an EMBL/GenBank/DDBJ whole genome shotgun (WGS) entry which is preliminary data.</text>
</comment>
<organism evidence="2 3">
    <name type="scientific">Saccharothrix carnea</name>
    <dbReference type="NCBI Taxonomy" id="1280637"/>
    <lineage>
        <taxon>Bacteria</taxon>
        <taxon>Bacillati</taxon>
        <taxon>Actinomycetota</taxon>
        <taxon>Actinomycetes</taxon>
        <taxon>Pseudonocardiales</taxon>
        <taxon>Pseudonocardiaceae</taxon>
        <taxon>Saccharothrix</taxon>
    </lineage>
</organism>
<keyword evidence="2" id="KW-0560">Oxidoreductase</keyword>
<proteinExistence type="predicted"/>
<evidence type="ECO:0000313" key="2">
    <source>
        <dbReference type="EMBL" id="PSL52764.1"/>
    </source>
</evidence>
<dbReference type="GO" id="GO:0051920">
    <property type="term" value="F:peroxiredoxin activity"/>
    <property type="evidence" value="ECO:0007669"/>
    <property type="project" value="InterPro"/>
</dbReference>
<dbReference type="Pfam" id="PF02627">
    <property type="entry name" value="CMD"/>
    <property type="match status" value="1"/>
</dbReference>
<dbReference type="Proteomes" id="UP000241118">
    <property type="component" value="Unassembled WGS sequence"/>
</dbReference>
<name>A0A2P8I2T1_SACCR</name>
<evidence type="ECO:0000259" key="1">
    <source>
        <dbReference type="Pfam" id="PF02627"/>
    </source>
</evidence>
<dbReference type="OrthoDB" id="3342615at2"/>
<accession>A0A2P8I2T1</accession>
<dbReference type="SUPFAM" id="SSF69118">
    <property type="entry name" value="AhpD-like"/>
    <property type="match status" value="1"/>
</dbReference>
<dbReference type="InterPro" id="IPR029032">
    <property type="entry name" value="AhpD-like"/>
</dbReference>
<gene>
    <name evidence="2" type="ORF">B0I31_11151</name>
</gene>
<dbReference type="RefSeq" id="WP_106618589.1">
    <property type="nucleotide sequence ID" value="NZ_PYAX01000011.1"/>
</dbReference>
<dbReference type="Gene3D" id="1.20.1290.10">
    <property type="entry name" value="AhpD-like"/>
    <property type="match status" value="1"/>
</dbReference>
<evidence type="ECO:0000313" key="3">
    <source>
        <dbReference type="Proteomes" id="UP000241118"/>
    </source>
</evidence>
<keyword evidence="2" id="KW-0575">Peroxidase</keyword>